<dbReference type="GO" id="GO:0008610">
    <property type="term" value="P:lipid biosynthetic process"/>
    <property type="evidence" value="ECO:0007669"/>
    <property type="project" value="TreeGrafter"/>
</dbReference>
<dbReference type="PANTHER" id="PTHR11487">
    <property type="entry name" value="THIOESTERASE"/>
    <property type="match status" value="1"/>
</dbReference>
<dbReference type="Pfam" id="PF00975">
    <property type="entry name" value="Thioesterase"/>
    <property type="match status" value="1"/>
</dbReference>
<dbReference type="EMBL" id="CAIIXF020000010">
    <property type="protein sequence ID" value="CAH1797570.1"/>
    <property type="molecule type" value="Genomic_DNA"/>
</dbReference>
<gene>
    <name evidence="4" type="ORF">OFUS_LOCUS21832</name>
</gene>
<dbReference type="InterPro" id="IPR029058">
    <property type="entry name" value="AB_hydrolase_fold"/>
</dbReference>
<dbReference type="OrthoDB" id="541883at2759"/>
<dbReference type="SUPFAM" id="SSF53474">
    <property type="entry name" value="alpha/beta-Hydrolases"/>
    <property type="match status" value="1"/>
</dbReference>
<dbReference type="GO" id="GO:0016297">
    <property type="term" value="F:fatty acyl-[ACP] hydrolase activity"/>
    <property type="evidence" value="ECO:0007669"/>
    <property type="project" value="UniProtKB-EC"/>
</dbReference>
<comment type="caution">
    <text evidence="4">The sequence shown here is derived from an EMBL/GenBank/DDBJ whole genome shotgun (WGS) entry which is preliminary data.</text>
</comment>
<keyword evidence="5" id="KW-1185">Reference proteome</keyword>
<accession>A0A8S4PXU0</accession>
<dbReference type="InterPro" id="IPR001031">
    <property type="entry name" value="Thioesterase"/>
</dbReference>
<sequence>MSSSIMNCRHKKPNATYRLFCFHWAGGGSEFYAGWGANMTDSVEVYGVITPGRESRFMEPAFTSAEKIAAETAKCIKDNFSDKPFALFGHCMGAWMAFETARVLQGAHELPPTKLFVSGQFSPHSEKYRSNVESTENMDDDQFIEFLRRLGGTPSEVLDNRDLMEVFLPTFRADSKCYETYEPDVGASKRLPCPIYAIDGTSDNYDHSEWSDLTTGETSTKLIQGGHFYLTEDEGKNSLLQYIGDTL</sequence>
<dbReference type="Proteomes" id="UP000749559">
    <property type="component" value="Unassembled WGS sequence"/>
</dbReference>
<dbReference type="InterPro" id="IPR012223">
    <property type="entry name" value="TEII"/>
</dbReference>
<evidence type="ECO:0000259" key="3">
    <source>
        <dbReference type="Pfam" id="PF00975"/>
    </source>
</evidence>
<evidence type="ECO:0000313" key="5">
    <source>
        <dbReference type="Proteomes" id="UP000749559"/>
    </source>
</evidence>
<evidence type="ECO:0000313" key="4">
    <source>
        <dbReference type="EMBL" id="CAH1797570.1"/>
    </source>
</evidence>
<protein>
    <recommendedName>
        <fullName evidence="2">oleoyl-[acyl-carrier-protein] hydrolase</fullName>
        <ecNumber evidence="2">3.1.2.14</ecNumber>
    </recommendedName>
</protein>
<dbReference type="PANTHER" id="PTHR11487:SF0">
    <property type="entry name" value="S-ACYL FATTY ACID SYNTHASE THIOESTERASE, MEDIUM CHAIN"/>
    <property type="match status" value="1"/>
</dbReference>
<name>A0A8S4PXU0_OWEFU</name>
<organism evidence="4 5">
    <name type="scientific">Owenia fusiformis</name>
    <name type="common">Polychaete worm</name>
    <dbReference type="NCBI Taxonomy" id="6347"/>
    <lineage>
        <taxon>Eukaryota</taxon>
        <taxon>Metazoa</taxon>
        <taxon>Spiralia</taxon>
        <taxon>Lophotrochozoa</taxon>
        <taxon>Annelida</taxon>
        <taxon>Polychaeta</taxon>
        <taxon>Sedentaria</taxon>
        <taxon>Canalipalpata</taxon>
        <taxon>Sabellida</taxon>
        <taxon>Oweniida</taxon>
        <taxon>Oweniidae</taxon>
        <taxon>Owenia</taxon>
    </lineage>
</organism>
<feature type="domain" description="Thioesterase" evidence="3">
    <location>
        <begin position="18"/>
        <end position="245"/>
    </location>
</feature>
<evidence type="ECO:0000256" key="1">
    <source>
        <dbReference type="ARBA" id="ARBA00007169"/>
    </source>
</evidence>
<comment type="similarity">
    <text evidence="1">Belongs to the thioesterase family.</text>
</comment>
<proteinExistence type="inferred from homology"/>
<reference evidence="4" key="1">
    <citation type="submission" date="2022-03" db="EMBL/GenBank/DDBJ databases">
        <authorList>
            <person name="Martin C."/>
        </authorList>
    </citation>
    <scope>NUCLEOTIDE SEQUENCE</scope>
</reference>
<dbReference type="EC" id="3.1.2.14" evidence="2"/>
<dbReference type="Gene3D" id="3.40.50.1820">
    <property type="entry name" value="alpha/beta hydrolase"/>
    <property type="match status" value="1"/>
</dbReference>
<evidence type="ECO:0000256" key="2">
    <source>
        <dbReference type="ARBA" id="ARBA00012480"/>
    </source>
</evidence>
<dbReference type="AlphaFoldDB" id="A0A8S4PXU0"/>